<evidence type="ECO:0000313" key="3">
    <source>
        <dbReference type="EMBL" id="RUL83654.1"/>
    </source>
</evidence>
<dbReference type="PANTHER" id="PTHR43037">
    <property type="entry name" value="UNNAMED PRODUCT-RELATED"/>
    <property type="match status" value="1"/>
</dbReference>
<proteinExistence type="predicted"/>
<protein>
    <recommendedName>
        <fullName evidence="5">Polyhydroxybutyrate depolymerase</fullName>
    </recommendedName>
</protein>
<accession>A0A432MEB5</accession>
<dbReference type="GO" id="GO:0016787">
    <property type="term" value="F:hydrolase activity"/>
    <property type="evidence" value="ECO:0007669"/>
    <property type="project" value="UniProtKB-KW"/>
</dbReference>
<dbReference type="InterPro" id="IPR029058">
    <property type="entry name" value="AB_hydrolase_fold"/>
</dbReference>
<dbReference type="RefSeq" id="WP_126727561.1">
    <property type="nucleotide sequence ID" value="NZ_RYZH01000057.1"/>
</dbReference>
<dbReference type="PANTHER" id="PTHR43037:SF5">
    <property type="entry name" value="FERULOYL ESTERASE"/>
    <property type="match status" value="1"/>
</dbReference>
<evidence type="ECO:0000256" key="1">
    <source>
        <dbReference type="ARBA" id="ARBA00022729"/>
    </source>
</evidence>
<reference evidence="3 4" key="1">
    <citation type="submission" date="2018-12" db="EMBL/GenBank/DDBJ databases">
        <authorList>
            <person name="Toschakov S.V."/>
        </authorList>
    </citation>
    <scope>NUCLEOTIDE SEQUENCE [LARGE SCALE GENOMIC DNA]</scope>
    <source>
        <strain evidence="3 4">GM2012</strain>
    </source>
</reference>
<comment type="caution">
    <text evidence="3">The sequence shown here is derived from an EMBL/GenBank/DDBJ whole genome shotgun (WGS) entry which is preliminary data.</text>
</comment>
<reference evidence="3 4" key="2">
    <citation type="submission" date="2019-01" db="EMBL/GenBank/DDBJ databases">
        <title>Tautonia sociabilis, a novel thermotolerant planctomycete of Isosphaeraceae family, isolated from a 4000 m deep subterranean habitat.</title>
        <authorList>
            <person name="Kovaleva O.L."/>
            <person name="Elcheninov A.G."/>
            <person name="Van Heerden E."/>
            <person name="Toshchakov S.V."/>
            <person name="Novikov A."/>
            <person name="Bonch-Osmolovskaya E.A."/>
            <person name="Kublanov I.V."/>
        </authorList>
    </citation>
    <scope>NUCLEOTIDE SEQUENCE [LARGE SCALE GENOMIC DNA]</scope>
    <source>
        <strain evidence="3 4">GM2012</strain>
    </source>
</reference>
<name>A0A432MEB5_9BACT</name>
<dbReference type="InterPro" id="IPR000801">
    <property type="entry name" value="Esterase-like"/>
</dbReference>
<dbReference type="SUPFAM" id="SSF53474">
    <property type="entry name" value="alpha/beta-Hydrolases"/>
    <property type="match status" value="1"/>
</dbReference>
<dbReference type="Gene3D" id="3.40.50.1820">
    <property type="entry name" value="alpha/beta hydrolase"/>
    <property type="match status" value="1"/>
</dbReference>
<dbReference type="AlphaFoldDB" id="A0A432MEB5"/>
<dbReference type="Proteomes" id="UP000280296">
    <property type="component" value="Unassembled WGS sequence"/>
</dbReference>
<sequence>MTAPPPIGERTRVFGLIALLFLALAVRRAEERGVMAQGAGAGPSSGAGSGRFVGSIEAEGFRWPYVVHVPPQYDEGPPLPLLLLLHGSSGSGLRFLEDAGWAELADREGVIVLAPDALPLRPAGAPNRALNPRIWNSGQHPDDRPRSQIDDLAALDALLTEVQQRWKVDPARIYAAGHSNGGAMALRLGAERSGVFAAVASVAGLRYVEPPEGARAVPILAIFGGADPLLPTEGGLSVLPWEVRRTPELLPEVRRWANGLGCPPVQIDFEHQGTVHSFSFPPGRDGATVRFLVLDGHGHAWPGGQPTPGEVLLVGPRTDAIDATEVIWDFLSSWRRPDAPGSSSP</sequence>
<dbReference type="InterPro" id="IPR050955">
    <property type="entry name" value="Plant_Biomass_Hydrol_Est"/>
</dbReference>
<keyword evidence="1" id="KW-0732">Signal</keyword>
<dbReference type="OrthoDB" id="9764953at2"/>
<evidence type="ECO:0008006" key="5">
    <source>
        <dbReference type="Google" id="ProtNLM"/>
    </source>
</evidence>
<keyword evidence="2" id="KW-0378">Hydrolase</keyword>
<evidence type="ECO:0000256" key="2">
    <source>
        <dbReference type="ARBA" id="ARBA00022801"/>
    </source>
</evidence>
<dbReference type="Pfam" id="PF00756">
    <property type="entry name" value="Esterase"/>
    <property type="match status" value="1"/>
</dbReference>
<gene>
    <name evidence="3" type="ORF">TsocGM_21715</name>
</gene>
<organism evidence="3 4">
    <name type="scientific">Tautonia sociabilis</name>
    <dbReference type="NCBI Taxonomy" id="2080755"/>
    <lineage>
        <taxon>Bacteria</taxon>
        <taxon>Pseudomonadati</taxon>
        <taxon>Planctomycetota</taxon>
        <taxon>Planctomycetia</taxon>
        <taxon>Isosphaerales</taxon>
        <taxon>Isosphaeraceae</taxon>
        <taxon>Tautonia</taxon>
    </lineage>
</organism>
<keyword evidence="4" id="KW-1185">Reference proteome</keyword>
<dbReference type="EMBL" id="RYZH01000057">
    <property type="protein sequence ID" value="RUL83654.1"/>
    <property type="molecule type" value="Genomic_DNA"/>
</dbReference>
<evidence type="ECO:0000313" key="4">
    <source>
        <dbReference type="Proteomes" id="UP000280296"/>
    </source>
</evidence>